<feature type="non-terminal residue" evidence="2">
    <location>
        <position position="1"/>
    </location>
</feature>
<evidence type="ECO:0000313" key="2">
    <source>
        <dbReference type="EMBL" id="GMT09403.1"/>
    </source>
</evidence>
<protein>
    <recommendedName>
        <fullName evidence="1">SGNH hydrolase-type esterase domain-containing protein</fullName>
    </recommendedName>
</protein>
<feature type="domain" description="SGNH hydrolase-type esterase" evidence="1">
    <location>
        <begin position="155"/>
        <end position="362"/>
    </location>
</feature>
<dbReference type="SUPFAM" id="SSF52266">
    <property type="entry name" value="SGNH hydrolase"/>
    <property type="match status" value="1"/>
</dbReference>
<comment type="caution">
    <text evidence="2">The sequence shown here is derived from an EMBL/GenBank/DDBJ whole genome shotgun (WGS) entry which is preliminary data.</text>
</comment>
<dbReference type="InterPro" id="IPR036514">
    <property type="entry name" value="SGNH_hydro_sf"/>
</dbReference>
<dbReference type="Pfam" id="PF13472">
    <property type="entry name" value="Lipase_GDSL_2"/>
    <property type="match status" value="1"/>
</dbReference>
<keyword evidence="3" id="KW-1185">Reference proteome</keyword>
<accession>A0AAV5UT33</accession>
<name>A0AAV5UT33_9BILA</name>
<sequence length="421" mass="47377">FLSVVSSFLYLFQLVNNWPRALIFIWDESVQRKRLRVLKFCTFQTLYRLSEVSVIVSRPPFDENRFANSLDGIREVYGKVLVSICDDPLVEGDYNVTWTASLYSHTVKEWTTIDCNTSFIAPHQGEYTVSARIDKAGSSALGSTSIVVRDIWIAAVGDSFASGEGNPDIERGLNTSAEWISQACHRSRKSWPYRVFETVREQSPMASIHFSYLACTGATVERGVMGPKGRSQIDVLREITRQRGLGPDVLMLSVGGNDVGYAEILERLQQGETESILTFLDWRFYYVSTQLTALKEALQELGPPQVLVPLYFDFSRNERGEIDASCADMHNIRTADIAMAERRVLTRLNSLILTMGREAGWTVEERVPSLFRRGGICSKHRLIRSISDSISIQGDPLGAFHPTEIAHTQIANLLISRLRPL</sequence>
<dbReference type="Gene3D" id="3.40.50.1110">
    <property type="entry name" value="SGNH hydrolase"/>
    <property type="match status" value="1"/>
</dbReference>
<dbReference type="AlphaFoldDB" id="A0AAV5UT33"/>
<dbReference type="GO" id="GO:0006629">
    <property type="term" value="P:lipid metabolic process"/>
    <property type="evidence" value="ECO:0007669"/>
    <property type="project" value="TreeGrafter"/>
</dbReference>
<dbReference type="Proteomes" id="UP001432322">
    <property type="component" value="Unassembled WGS sequence"/>
</dbReference>
<organism evidence="2 3">
    <name type="scientific">Pristionchus fissidentatus</name>
    <dbReference type="NCBI Taxonomy" id="1538716"/>
    <lineage>
        <taxon>Eukaryota</taxon>
        <taxon>Metazoa</taxon>
        <taxon>Ecdysozoa</taxon>
        <taxon>Nematoda</taxon>
        <taxon>Chromadorea</taxon>
        <taxon>Rhabditida</taxon>
        <taxon>Rhabditina</taxon>
        <taxon>Diplogasteromorpha</taxon>
        <taxon>Diplogasteroidea</taxon>
        <taxon>Neodiplogasteridae</taxon>
        <taxon>Pristionchus</taxon>
    </lineage>
</organism>
<evidence type="ECO:0000259" key="1">
    <source>
        <dbReference type="Pfam" id="PF13472"/>
    </source>
</evidence>
<dbReference type="PANTHER" id="PTHR37981:SF1">
    <property type="entry name" value="SGNH HYDROLASE-TYPE ESTERASE DOMAIN-CONTAINING PROTEIN"/>
    <property type="match status" value="1"/>
</dbReference>
<reference evidence="2" key="1">
    <citation type="submission" date="2023-10" db="EMBL/GenBank/DDBJ databases">
        <title>Genome assembly of Pristionchus species.</title>
        <authorList>
            <person name="Yoshida K."/>
            <person name="Sommer R.J."/>
        </authorList>
    </citation>
    <scope>NUCLEOTIDE SEQUENCE</scope>
    <source>
        <strain evidence="2">RS5133</strain>
    </source>
</reference>
<gene>
    <name evidence="2" type="ORF">PFISCL1PPCAC_700</name>
</gene>
<dbReference type="EMBL" id="BTSY01000001">
    <property type="protein sequence ID" value="GMT09403.1"/>
    <property type="molecule type" value="Genomic_DNA"/>
</dbReference>
<proteinExistence type="predicted"/>
<dbReference type="GO" id="GO:0016788">
    <property type="term" value="F:hydrolase activity, acting on ester bonds"/>
    <property type="evidence" value="ECO:0007669"/>
    <property type="project" value="InterPro"/>
</dbReference>
<dbReference type="InterPro" id="IPR037460">
    <property type="entry name" value="SEST-like"/>
</dbReference>
<dbReference type="PANTHER" id="PTHR37981">
    <property type="entry name" value="LIPASE 2"/>
    <property type="match status" value="1"/>
</dbReference>
<evidence type="ECO:0000313" key="3">
    <source>
        <dbReference type="Proteomes" id="UP001432322"/>
    </source>
</evidence>
<dbReference type="InterPro" id="IPR013830">
    <property type="entry name" value="SGNH_hydro"/>
</dbReference>